<organism evidence="2 3">
    <name type="scientific">Metallococcus carri</name>
    <dbReference type="NCBI Taxonomy" id="1656884"/>
    <lineage>
        <taxon>Bacteria</taxon>
        <taxon>Bacillati</taxon>
        <taxon>Actinomycetota</taxon>
        <taxon>Actinomycetes</taxon>
        <taxon>Micrococcales</taxon>
        <taxon>Dermacoccaceae</taxon>
        <taxon>Metallococcus</taxon>
    </lineage>
</organism>
<keyword evidence="3" id="KW-1185">Reference proteome</keyword>
<reference evidence="2" key="1">
    <citation type="submission" date="2020-03" db="EMBL/GenBank/DDBJ databases">
        <title>Draft sequencing of Calidifontibacter sp. DB0510.</title>
        <authorList>
            <person name="Kim D.-U."/>
        </authorList>
    </citation>
    <scope>NUCLEOTIDE SEQUENCE</scope>
    <source>
        <strain evidence="2">DB0510</strain>
    </source>
</reference>
<feature type="chain" id="PRO_5037052289" evidence="1">
    <location>
        <begin position="23"/>
        <end position="193"/>
    </location>
</feature>
<evidence type="ECO:0000313" key="3">
    <source>
        <dbReference type="Proteomes" id="UP000744769"/>
    </source>
</evidence>
<accession>A0A967B3X1</accession>
<name>A0A967B3X1_9MICO</name>
<comment type="caution">
    <text evidence="2">The sequence shown here is derived from an EMBL/GenBank/DDBJ whole genome shotgun (WGS) entry which is preliminary data.</text>
</comment>
<protein>
    <submittedName>
        <fullName evidence="2">Uncharacterized protein</fullName>
    </submittedName>
</protein>
<evidence type="ECO:0000313" key="2">
    <source>
        <dbReference type="EMBL" id="NHN57073.1"/>
    </source>
</evidence>
<sequence length="193" mass="20318">MKMRHLLIPLAVPAIAVGGALGAESYAKSSLTTDLRSELARVAPDAKVSSVDLRGRPYLVSRADNTVSTAYVDVTPTGRIAERTLLVQNLRLEGGRIERLTNLVTVPYADGARATPVLTAEGAYTDRGTVDGRTVTYAARWEGGRLTVSANRGPAPQPVTVQAPQGSRVVNVSATKTGVLVELAADNVSVPRS</sequence>
<keyword evidence="1" id="KW-0732">Signal</keyword>
<feature type="signal peptide" evidence="1">
    <location>
        <begin position="1"/>
        <end position="22"/>
    </location>
</feature>
<proteinExistence type="predicted"/>
<dbReference type="Proteomes" id="UP000744769">
    <property type="component" value="Unassembled WGS sequence"/>
</dbReference>
<gene>
    <name evidence="2" type="ORF">G9U51_14980</name>
</gene>
<dbReference type="AlphaFoldDB" id="A0A967B3X1"/>
<dbReference type="RefSeq" id="WP_166197980.1">
    <property type="nucleotide sequence ID" value="NZ_JAAOIV010000012.1"/>
</dbReference>
<dbReference type="EMBL" id="JAAOIV010000012">
    <property type="protein sequence ID" value="NHN57073.1"/>
    <property type="molecule type" value="Genomic_DNA"/>
</dbReference>
<evidence type="ECO:0000256" key="1">
    <source>
        <dbReference type="SAM" id="SignalP"/>
    </source>
</evidence>